<dbReference type="InterPro" id="IPR001789">
    <property type="entry name" value="Sig_transdc_resp-reg_receiver"/>
</dbReference>
<proteinExistence type="predicted"/>
<evidence type="ECO:0000256" key="2">
    <source>
        <dbReference type="ARBA" id="ARBA00023012"/>
    </source>
</evidence>
<dbReference type="EMBL" id="AP021861">
    <property type="protein sequence ID" value="BBO35748.1"/>
    <property type="molecule type" value="Genomic_DNA"/>
</dbReference>
<feature type="modified residue" description="4-aspartylphosphate" evidence="3">
    <location>
        <position position="54"/>
    </location>
</feature>
<name>A0A5K7XH36_9BACT</name>
<dbReference type="Proteomes" id="UP000326837">
    <property type="component" value="Chromosome"/>
</dbReference>
<dbReference type="SUPFAM" id="SSF52172">
    <property type="entry name" value="CheY-like"/>
    <property type="match status" value="1"/>
</dbReference>
<keyword evidence="7" id="KW-1185">Reference proteome</keyword>
<evidence type="ECO:0000256" key="1">
    <source>
        <dbReference type="ARBA" id="ARBA00022553"/>
    </source>
</evidence>
<sequence length="159" mass="17621">MKTVLLIEDNDDNTLLIEDIFAFEGVAAQLVSFPSAEEALEFAAHSPPDLILMDIGLPGMNGLEATRRLRAHPATCNTPIWAVTARAMKEDEEAARRAGCDFYITKPFDQEDFGYMVKFVVASTISDNHTTPPQVIPPHFSQERREASNDGDSSGRRPR</sequence>
<evidence type="ECO:0000259" key="5">
    <source>
        <dbReference type="PROSITE" id="PS50110"/>
    </source>
</evidence>
<keyword evidence="1 3" id="KW-0597">Phosphoprotein</keyword>
<evidence type="ECO:0000256" key="4">
    <source>
        <dbReference type="SAM" id="MobiDB-lite"/>
    </source>
</evidence>
<dbReference type="Pfam" id="PF00072">
    <property type="entry name" value="Response_reg"/>
    <property type="match status" value="1"/>
</dbReference>
<dbReference type="RefSeq" id="WP_152101055.1">
    <property type="nucleotide sequence ID" value="NZ_AP021861.1"/>
</dbReference>
<reference evidence="7" key="1">
    <citation type="submission" date="2019-10" db="EMBL/GenBank/DDBJ databases">
        <title>Lacipirellula parvula gen. nov., sp. nov., representing a lineage of planctomycetes widespread in freshwater anoxic habitats, and description of the family Lacipirellulaceae.</title>
        <authorList>
            <person name="Dedysh S.N."/>
            <person name="Kulichevskaya I.S."/>
            <person name="Beletsky A.V."/>
            <person name="Rakitin A.L."/>
            <person name="Mardanov A.V."/>
            <person name="Ivanova A.A."/>
            <person name="Saltykova V.X."/>
            <person name="Rijpstra W.I.C."/>
            <person name="Sinninghe Damste J.S."/>
            <person name="Ravin N.V."/>
        </authorList>
    </citation>
    <scope>NUCLEOTIDE SEQUENCE [LARGE SCALE GENOMIC DNA]</scope>
    <source>
        <strain evidence="7">PX69</strain>
    </source>
</reference>
<dbReference type="SMART" id="SM00448">
    <property type="entry name" value="REC"/>
    <property type="match status" value="1"/>
</dbReference>
<keyword evidence="2" id="KW-0902">Two-component regulatory system</keyword>
<dbReference type="PANTHER" id="PTHR45339">
    <property type="entry name" value="HYBRID SIGNAL TRANSDUCTION HISTIDINE KINASE J"/>
    <property type="match status" value="1"/>
</dbReference>
<dbReference type="InterPro" id="IPR011006">
    <property type="entry name" value="CheY-like_superfamily"/>
</dbReference>
<organism evidence="6 7">
    <name type="scientific">Lacipirellula parvula</name>
    <dbReference type="NCBI Taxonomy" id="2650471"/>
    <lineage>
        <taxon>Bacteria</taxon>
        <taxon>Pseudomonadati</taxon>
        <taxon>Planctomycetota</taxon>
        <taxon>Planctomycetia</taxon>
        <taxon>Pirellulales</taxon>
        <taxon>Lacipirellulaceae</taxon>
        <taxon>Lacipirellula</taxon>
    </lineage>
</organism>
<feature type="region of interest" description="Disordered" evidence="4">
    <location>
        <begin position="127"/>
        <end position="159"/>
    </location>
</feature>
<protein>
    <recommendedName>
        <fullName evidence="5">Response regulatory domain-containing protein</fullName>
    </recommendedName>
</protein>
<dbReference type="PANTHER" id="PTHR45339:SF1">
    <property type="entry name" value="HYBRID SIGNAL TRANSDUCTION HISTIDINE KINASE J"/>
    <property type="match status" value="1"/>
</dbReference>
<accession>A0A5K7XH36</accession>
<dbReference type="KEGG" id="lpav:PLANPX_5360"/>
<dbReference type="AlphaFoldDB" id="A0A5K7XH36"/>
<evidence type="ECO:0000313" key="6">
    <source>
        <dbReference type="EMBL" id="BBO35748.1"/>
    </source>
</evidence>
<dbReference type="GO" id="GO:0000160">
    <property type="term" value="P:phosphorelay signal transduction system"/>
    <property type="evidence" value="ECO:0007669"/>
    <property type="project" value="UniProtKB-KW"/>
</dbReference>
<evidence type="ECO:0000313" key="7">
    <source>
        <dbReference type="Proteomes" id="UP000326837"/>
    </source>
</evidence>
<dbReference type="PROSITE" id="PS50110">
    <property type="entry name" value="RESPONSE_REGULATORY"/>
    <property type="match status" value="1"/>
</dbReference>
<feature type="domain" description="Response regulatory" evidence="5">
    <location>
        <begin position="3"/>
        <end position="121"/>
    </location>
</feature>
<gene>
    <name evidence="6" type="ORF">PLANPX_5360</name>
</gene>
<dbReference type="Gene3D" id="3.40.50.2300">
    <property type="match status" value="1"/>
</dbReference>
<evidence type="ECO:0000256" key="3">
    <source>
        <dbReference type="PROSITE-ProRule" id="PRU00169"/>
    </source>
</evidence>